<dbReference type="AlphaFoldDB" id="F6D867"/>
<proteinExistence type="predicted"/>
<sequence length="89" mass="10370">MGDIMLNSIDKVKITFQEIDPHLKKELHFEKGKNNVKTIKIDGENRFIEIEYEEDNKWDGTLIPFSTVKTISYKTNKIKSLLLGNIDPF</sequence>
<protein>
    <submittedName>
        <fullName evidence="1">Uncharacterized protein</fullName>
    </submittedName>
</protein>
<dbReference type="KEGG" id="mew:MSWAN_0775"/>
<gene>
    <name evidence="1" type="ordered locus">MSWAN_0775</name>
</gene>
<accession>F6D867</accession>
<reference evidence="1 2" key="1">
    <citation type="journal article" date="2014" name="Int. J. Syst. Evol. Microbiol.">
        <title>Methanobacterium paludis sp. nov. and a novel strain of Methanobacterium lacus isolated from northern peatlands.</title>
        <authorList>
            <person name="Cadillo-Quiroz H."/>
            <person name="Brauer S.L."/>
            <person name="Goodson N."/>
            <person name="Yavitt J.B."/>
            <person name="Zinder S.H."/>
        </authorList>
    </citation>
    <scope>NUCLEOTIDE SEQUENCE [LARGE SCALE GENOMIC DNA]</scope>
    <source>
        <strain evidence="2">DSM 25820 / JCM 18151 / SWAN1</strain>
    </source>
</reference>
<keyword evidence="2" id="KW-1185">Reference proteome</keyword>
<dbReference type="EMBL" id="CP002772">
    <property type="protein sequence ID" value="AEG17806.1"/>
    <property type="molecule type" value="Genomic_DNA"/>
</dbReference>
<evidence type="ECO:0000313" key="1">
    <source>
        <dbReference type="EMBL" id="AEG17806.1"/>
    </source>
</evidence>
<evidence type="ECO:0000313" key="2">
    <source>
        <dbReference type="Proteomes" id="UP000009231"/>
    </source>
</evidence>
<organism evidence="1 2">
    <name type="scientific">Methanobacterium paludis (strain DSM 25820 / JCM 18151 / SWAN1)</name>
    <dbReference type="NCBI Taxonomy" id="868131"/>
    <lineage>
        <taxon>Archaea</taxon>
        <taxon>Methanobacteriati</taxon>
        <taxon>Methanobacteriota</taxon>
        <taxon>Methanomada group</taxon>
        <taxon>Methanobacteria</taxon>
        <taxon>Methanobacteriales</taxon>
        <taxon>Methanobacteriaceae</taxon>
        <taxon>Methanobacterium</taxon>
    </lineage>
</organism>
<dbReference type="HOGENOM" id="CLU_2447713_0_0_2"/>
<name>F6D867_METPW</name>
<dbReference type="Proteomes" id="UP000009231">
    <property type="component" value="Chromosome"/>
</dbReference>